<dbReference type="OrthoDB" id="1306166at2759"/>
<dbReference type="AlphaFoldDB" id="A0A484N8S2"/>
<sequence length="363" mass="40478">MGVMITALKNVHEKSGLLMMKLRGIRVYHVAAHSRGPESLDVVFHDSEGARIHAEVKDTDISTFKQDLQENAVYLIMKVKVLRNFQGTKTTNHPCMLQLLGKTKIQKLTDNGFPNFRFYFKSFEDVLKTKFADQVFLVDIIGKVVSRIVPETRMVKNAPEQMMEVTLVNHNIVSTQSRSRDDKRTSNLKVVSIHELKNMSNKGYYWILGDVVEIENTNEWCYLGCPKCNRKVAPDATRFKCMKCEKDYPEGVVRKQHDIGCLTSSDVKTPVFGPNGGMTDMVEAIFSDSGVTVAAVAAVDPLNEVTGANSIVALDPTKVRIRVDPTATLDLKRTLIGVVCPTEPPNPAETFTTAVSELLPFLV</sequence>
<protein>
    <recommendedName>
        <fullName evidence="1">Replication protein A 70 kDa DNA-binding subunit B/D first OB fold domain-containing protein</fullName>
    </recommendedName>
</protein>
<evidence type="ECO:0000259" key="1">
    <source>
        <dbReference type="Pfam" id="PF02721"/>
    </source>
</evidence>
<dbReference type="Gene3D" id="2.40.50.140">
    <property type="entry name" value="Nucleic acid-binding proteins"/>
    <property type="match status" value="2"/>
</dbReference>
<name>A0A484N8S2_9ASTE</name>
<proteinExistence type="predicted"/>
<accession>A0A484N8S2</accession>
<dbReference type="EMBL" id="OOIL02006492">
    <property type="protein sequence ID" value="VFQ97289.1"/>
    <property type="molecule type" value="Genomic_DNA"/>
</dbReference>
<dbReference type="InterPro" id="IPR003871">
    <property type="entry name" value="RFA1B/D_OB_1st"/>
</dbReference>
<dbReference type="CDD" id="cd04480">
    <property type="entry name" value="RPA1_DBD_A_like"/>
    <property type="match status" value="1"/>
</dbReference>
<evidence type="ECO:0000313" key="2">
    <source>
        <dbReference type="EMBL" id="VFQ97289.1"/>
    </source>
</evidence>
<dbReference type="PANTHER" id="PTHR47165">
    <property type="entry name" value="OS03G0429900 PROTEIN"/>
    <property type="match status" value="1"/>
</dbReference>
<feature type="domain" description="Replication protein A 70 kDa DNA-binding subunit B/D first OB fold" evidence="1">
    <location>
        <begin position="22"/>
        <end position="107"/>
    </location>
</feature>
<dbReference type="Proteomes" id="UP000595140">
    <property type="component" value="Unassembled WGS sequence"/>
</dbReference>
<dbReference type="SUPFAM" id="SSF50249">
    <property type="entry name" value="Nucleic acid-binding proteins"/>
    <property type="match status" value="2"/>
</dbReference>
<dbReference type="PANTHER" id="PTHR47165:SF4">
    <property type="entry name" value="OS03G0429900 PROTEIN"/>
    <property type="match status" value="1"/>
</dbReference>
<dbReference type="Pfam" id="PF02721">
    <property type="entry name" value="DUF223"/>
    <property type="match status" value="1"/>
</dbReference>
<evidence type="ECO:0000313" key="3">
    <source>
        <dbReference type="Proteomes" id="UP000595140"/>
    </source>
</evidence>
<reference evidence="2 3" key="1">
    <citation type="submission" date="2018-04" db="EMBL/GenBank/DDBJ databases">
        <authorList>
            <person name="Vogel A."/>
        </authorList>
    </citation>
    <scope>NUCLEOTIDE SEQUENCE [LARGE SCALE GENOMIC DNA]</scope>
</reference>
<organism evidence="2 3">
    <name type="scientific">Cuscuta campestris</name>
    <dbReference type="NCBI Taxonomy" id="132261"/>
    <lineage>
        <taxon>Eukaryota</taxon>
        <taxon>Viridiplantae</taxon>
        <taxon>Streptophyta</taxon>
        <taxon>Embryophyta</taxon>
        <taxon>Tracheophyta</taxon>
        <taxon>Spermatophyta</taxon>
        <taxon>Magnoliopsida</taxon>
        <taxon>eudicotyledons</taxon>
        <taxon>Gunneridae</taxon>
        <taxon>Pentapetalae</taxon>
        <taxon>asterids</taxon>
        <taxon>lamiids</taxon>
        <taxon>Solanales</taxon>
        <taxon>Convolvulaceae</taxon>
        <taxon>Cuscuteae</taxon>
        <taxon>Cuscuta</taxon>
        <taxon>Cuscuta subgen. Grammica</taxon>
        <taxon>Cuscuta sect. Cleistogrammica</taxon>
    </lineage>
</organism>
<keyword evidence="3" id="KW-1185">Reference proteome</keyword>
<gene>
    <name evidence="2" type="ORF">CCAM_LOCUS39065</name>
</gene>
<dbReference type="InterPro" id="IPR012340">
    <property type="entry name" value="NA-bd_OB-fold"/>
</dbReference>